<feature type="compositionally biased region" description="Polar residues" evidence="1">
    <location>
        <begin position="664"/>
        <end position="680"/>
    </location>
</feature>
<evidence type="ECO:0000313" key="3">
    <source>
        <dbReference type="Proteomes" id="UP000308197"/>
    </source>
</evidence>
<sequence>MWVINGPFDEDHSEYKAPTKDKLLKTGREYAVGRRDQPLLIRHKAISKTHAVFVVGDCTAEQAADPAFIPTLTFHNSTDRPRQFERPTLSNPRLVCEGKEAVDLVPGDVIHLSASIHITVRWEEVCCYDTDGKGLPRGSLAQCATLGIHLVPTLHEAVTHHLTPKYELTASIASSLISVATLVKPEWLSAVLTAGKAEAGELSSLEEHFALPPTSKFRPSFQPALPSRLKKFNLWEPNEERLGMFRSRRFIFVGEKGAEAPGVLKDLVKRAEGDYECLAVDKARDGLKQALAKGKARGATLVLVAKHDGMTAAIGKEKWAGFVEEARSFELKFIHPDKIVEAVVHADVSYVDCSAGAEDIQEESVLPDVIPNTMDDEPSVVQTNAPEPAPEPALEPEPEAPPAPRRKLTRRATSRASSRAPSPPPVTGPAAEDPAAPAPAEVPPAPAPAPSRRTLVRRARPKVADDSMDMDSSARASEDPEAARRAESVVPPTPVRPSRLKRRVGTQAQNAASQFLPPSEDVFVPDAEEPKHKKYRELFDSADPDKIAQMLPDEYASQQVPVSGAESITQLESSASVTFAPDTQGMGRLGRSAPTRTTARSGTNGVGSLGTLMEEEEESTMAGGLAESQTQSRGTKRKTQEDEDVEMADDGDVPPRTKRKTSDEAQQNQGKPQKPVSQIVTRVDMAQEQVHVKPRPPTKKEKEKAGEPDRDDAFLKAVATTKRGKKAETTFDREFNNLRISKPDLEREKDDQDWKVLEDFGDDGDIRGNFMVVVEMPLHREPGAGTREHLRRGEGRVEWLGRPDFKKFKRKNGGERRQPVELVVEEDNDLGIGSQYWKGASQPPPPSQSQSMSQSQPKSSTTLKSTQRSARVRPSLVTDDDDEDEPVPMPTKGKGKSQAKSQSKPPSTQSKSSARSTRAKGSQKQPLFIDSDIEEGDELDDDFQMGLDDDDGFGEDDDFGEDEPVATLKSTRETQASAKGKAASKKKAPAIVVDDDSDDGATFKAIGSRTRSRR</sequence>
<reference evidence="2 3" key="1">
    <citation type="journal article" date="2019" name="Nat. Ecol. Evol.">
        <title>Megaphylogeny resolves global patterns of mushroom evolution.</title>
        <authorList>
            <person name="Varga T."/>
            <person name="Krizsan K."/>
            <person name="Foldi C."/>
            <person name="Dima B."/>
            <person name="Sanchez-Garcia M."/>
            <person name="Sanchez-Ramirez S."/>
            <person name="Szollosi G.J."/>
            <person name="Szarkandi J.G."/>
            <person name="Papp V."/>
            <person name="Albert L."/>
            <person name="Andreopoulos W."/>
            <person name="Angelini C."/>
            <person name="Antonin V."/>
            <person name="Barry K.W."/>
            <person name="Bougher N.L."/>
            <person name="Buchanan P."/>
            <person name="Buyck B."/>
            <person name="Bense V."/>
            <person name="Catcheside P."/>
            <person name="Chovatia M."/>
            <person name="Cooper J."/>
            <person name="Damon W."/>
            <person name="Desjardin D."/>
            <person name="Finy P."/>
            <person name="Geml J."/>
            <person name="Haridas S."/>
            <person name="Hughes K."/>
            <person name="Justo A."/>
            <person name="Karasinski D."/>
            <person name="Kautmanova I."/>
            <person name="Kiss B."/>
            <person name="Kocsube S."/>
            <person name="Kotiranta H."/>
            <person name="LaButti K.M."/>
            <person name="Lechner B.E."/>
            <person name="Liimatainen K."/>
            <person name="Lipzen A."/>
            <person name="Lukacs Z."/>
            <person name="Mihaltcheva S."/>
            <person name="Morgado L.N."/>
            <person name="Niskanen T."/>
            <person name="Noordeloos M.E."/>
            <person name="Ohm R.A."/>
            <person name="Ortiz-Santana B."/>
            <person name="Ovrebo C."/>
            <person name="Racz N."/>
            <person name="Riley R."/>
            <person name="Savchenko A."/>
            <person name="Shiryaev A."/>
            <person name="Soop K."/>
            <person name="Spirin V."/>
            <person name="Szebenyi C."/>
            <person name="Tomsovsky M."/>
            <person name="Tulloss R.E."/>
            <person name="Uehling J."/>
            <person name="Grigoriev I.V."/>
            <person name="Vagvolgyi C."/>
            <person name="Papp T."/>
            <person name="Martin F.M."/>
            <person name="Miettinen O."/>
            <person name="Hibbett D.S."/>
            <person name="Nagy L.G."/>
        </authorList>
    </citation>
    <scope>NUCLEOTIDE SEQUENCE [LARGE SCALE GENOMIC DNA]</scope>
    <source>
        <strain evidence="2 3">HHB13444</strain>
    </source>
</reference>
<name>A0A5C3NY37_9APHY</name>
<feature type="region of interest" description="Disordered" evidence="1">
    <location>
        <begin position="555"/>
        <end position="712"/>
    </location>
</feature>
<feature type="compositionally biased region" description="Polar residues" evidence="1">
    <location>
        <begin position="915"/>
        <end position="925"/>
    </location>
</feature>
<feature type="compositionally biased region" description="Pro residues" evidence="1">
    <location>
        <begin position="387"/>
        <end position="403"/>
    </location>
</feature>
<dbReference type="PANTHER" id="PTHR12162:SF0">
    <property type="entry name" value="NIBRIN"/>
    <property type="match status" value="1"/>
</dbReference>
<feature type="region of interest" description="Disordered" evidence="1">
    <location>
        <begin position="362"/>
        <end position="524"/>
    </location>
</feature>
<feature type="compositionally biased region" description="Acidic residues" evidence="1">
    <location>
        <begin position="641"/>
        <end position="652"/>
    </location>
</feature>
<dbReference type="GO" id="GO:0000724">
    <property type="term" value="P:double-strand break repair via homologous recombination"/>
    <property type="evidence" value="ECO:0007669"/>
    <property type="project" value="TreeGrafter"/>
</dbReference>
<feature type="compositionally biased region" description="Pro residues" evidence="1">
    <location>
        <begin position="436"/>
        <end position="449"/>
    </location>
</feature>
<proteinExistence type="predicted"/>
<feature type="region of interest" description="Disordered" evidence="1">
    <location>
        <begin position="807"/>
        <end position="1014"/>
    </location>
</feature>
<feature type="compositionally biased region" description="Basic and acidic residues" evidence="1">
    <location>
        <begin position="807"/>
        <end position="819"/>
    </location>
</feature>
<evidence type="ECO:0008006" key="4">
    <source>
        <dbReference type="Google" id="ProtNLM"/>
    </source>
</evidence>
<dbReference type="Proteomes" id="UP000308197">
    <property type="component" value="Unassembled WGS sequence"/>
</dbReference>
<feature type="compositionally biased region" description="Polar residues" evidence="1">
    <location>
        <begin position="594"/>
        <end position="603"/>
    </location>
</feature>
<keyword evidence="3" id="KW-1185">Reference proteome</keyword>
<dbReference type="GO" id="GO:0003684">
    <property type="term" value="F:damaged DNA binding"/>
    <property type="evidence" value="ECO:0007669"/>
    <property type="project" value="TreeGrafter"/>
</dbReference>
<dbReference type="PANTHER" id="PTHR12162">
    <property type="entry name" value="NIBRIN-RELATED"/>
    <property type="match status" value="1"/>
</dbReference>
<feature type="compositionally biased region" description="Basic and acidic residues" evidence="1">
    <location>
        <begin position="476"/>
        <end position="487"/>
    </location>
</feature>
<dbReference type="EMBL" id="ML211684">
    <property type="protein sequence ID" value="TFK80920.1"/>
    <property type="molecule type" value="Genomic_DNA"/>
</dbReference>
<feature type="compositionally biased region" description="Acidic residues" evidence="1">
    <location>
        <begin position="931"/>
        <end position="964"/>
    </location>
</feature>
<dbReference type="GO" id="GO:0007095">
    <property type="term" value="P:mitotic G2 DNA damage checkpoint signaling"/>
    <property type="evidence" value="ECO:0007669"/>
    <property type="project" value="InterPro"/>
</dbReference>
<feature type="compositionally biased region" description="Basic residues" evidence="1">
    <location>
        <begin position="404"/>
        <end position="413"/>
    </location>
</feature>
<dbReference type="AlphaFoldDB" id="A0A5C3NY37"/>
<feature type="compositionally biased region" description="Basic and acidic residues" evidence="1">
    <location>
        <begin position="698"/>
        <end position="712"/>
    </location>
</feature>
<dbReference type="GO" id="GO:0030870">
    <property type="term" value="C:Mre11 complex"/>
    <property type="evidence" value="ECO:0007669"/>
    <property type="project" value="InterPro"/>
</dbReference>
<feature type="compositionally biased region" description="Polar residues" evidence="1">
    <location>
        <begin position="556"/>
        <end position="577"/>
    </location>
</feature>
<dbReference type="InParanoid" id="A0A5C3NY37"/>
<dbReference type="STRING" id="1314778.A0A5C3NY37"/>
<evidence type="ECO:0000313" key="2">
    <source>
        <dbReference type="EMBL" id="TFK80920.1"/>
    </source>
</evidence>
<feature type="compositionally biased region" description="Low complexity" evidence="1">
    <location>
        <begin position="848"/>
        <end position="860"/>
    </location>
</feature>
<dbReference type="InterPro" id="IPR040227">
    <property type="entry name" value="Nibrin-rel"/>
</dbReference>
<accession>A0A5C3NY37</accession>
<evidence type="ECO:0000256" key="1">
    <source>
        <dbReference type="SAM" id="MobiDB-lite"/>
    </source>
</evidence>
<protein>
    <recommendedName>
        <fullName evidence="4">FHA domain-containing protein</fullName>
    </recommendedName>
</protein>
<feature type="compositionally biased region" description="Low complexity" evidence="1">
    <location>
        <begin position="896"/>
        <end position="914"/>
    </location>
</feature>
<organism evidence="2 3">
    <name type="scientific">Polyporus arcularius HHB13444</name>
    <dbReference type="NCBI Taxonomy" id="1314778"/>
    <lineage>
        <taxon>Eukaryota</taxon>
        <taxon>Fungi</taxon>
        <taxon>Dikarya</taxon>
        <taxon>Basidiomycota</taxon>
        <taxon>Agaricomycotina</taxon>
        <taxon>Agaricomycetes</taxon>
        <taxon>Polyporales</taxon>
        <taxon>Polyporaceae</taxon>
        <taxon>Polyporus</taxon>
    </lineage>
</organism>
<gene>
    <name evidence="2" type="ORF">K466DRAFT_604933</name>
</gene>